<dbReference type="GO" id="GO:0004386">
    <property type="term" value="F:helicase activity"/>
    <property type="evidence" value="ECO:0007669"/>
    <property type="project" value="UniProtKB-KW"/>
</dbReference>
<keyword evidence="7" id="KW-0067">ATP-binding</keyword>
<feature type="domain" description="RecC C-terminal" evidence="10">
    <location>
        <begin position="744"/>
        <end position="962"/>
    </location>
</feature>
<dbReference type="Proteomes" id="UP000000669">
    <property type="component" value="Chromosome"/>
</dbReference>
<evidence type="ECO:0000256" key="3">
    <source>
        <dbReference type="ARBA" id="ARBA00022763"/>
    </source>
</evidence>
<dbReference type="CDD" id="cd22353">
    <property type="entry name" value="RecC_C-like"/>
    <property type="match status" value="1"/>
</dbReference>
<dbReference type="GO" id="GO:0006281">
    <property type="term" value="P:DNA repair"/>
    <property type="evidence" value="ECO:0007669"/>
    <property type="project" value="UniProtKB-KW"/>
</dbReference>
<evidence type="ECO:0000256" key="4">
    <source>
        <dbReference type="ARBA" id="ARBA00022801"/>
    </source>
</evidence>
<dbReference type="Gene3D" id="1.10.10.990">
    <property type="match status" value="1"/>
</dbReference>
<keyword evidence="2" id="KW-0547">Nucleotide-binding</keyword>
<dbReference type="HOGENOM" id="CLU_007513_0_0_6"/>
<evidence type="ECO:0000313" key="11">
    <source>
        <dbReference type="EMBL" id="ABJ90743.1"/>
    </source>
</evidence>
<evidence type="ECO:0000313" key="12">
    <source>
        <dbReference type="Proteomes" id="UP000000669"/>
    </source>
</evidence>
<gene>
    <name evidence="11" type="primary">recC</name>
    <name evidence="11" type="ordered locus">BCc_281</name>
</gene>
<dbReference type="SUPFAM" id="SSF52540">
    <property type="entry name" value="P-loop containing nucleoside triphosphate hydrolases"/>
    <property type="match status" value="2"/>
</dbReference>
<accession>Q057F6</accession>
<dbReference type="Pfam" id="PF04257">
    <property type="entry name" value="Exonuc_V_gamma"/>
    <property type="match status" value="1"/>
</dbReference>
<dbReference type="SUPFAM" id="SSF52980">
    <property type="entry name" value="Restriction endonuclease-like"/>
    <property type="match status" value="1"/>
</dbReference>
<dbReference type="GO" id="GO:0008854">
    <property type="term" value="F:exodeoxyribonuclease V activity"/>
    <property type="evidence" value="ECO:0007669"/>
    <property type="project" value="UniProtKB-EC"/>
</dbReference>
<keyword evidence="6" id="KW-0269">Exonuclease</keyword>
<keyword evidence="9" id="KW-0234">DNA repair</keyword>
<dbReference type="Pfam" id="PF17946">
    <property type="entry name" value="RecC_C"/>
    <property type="match status" value="1"/>
</dbReference>
<keyword evidence="1" id="KW-0540">Nuclease</keyword>
<organism evidence="11 12">
    <name type="scientific">Buchnera aphidicola subsp. Cinara cedri (strain Cc)</name>
    <dbReference type="NCBI Taxonomy" id="372461"/>
    <lineage>
        <taxon>Bacteria</taxon>
        <taxon>Pseudomonadati</taxon>
        <taxon>Pseudomonadota</taxon>
        <taxon>Gammaproteobacteria</taxon>
        <taxon>Enterobacterales</taxon>
        <taxon>Erwiniaceae</taxon>
        <taxon>Buchnera</taxon>
    </lineage>
</organism>
<proteinExistence type="predicted"/>
<keyword evidence="12" id="KW-1185">Reference proteome</keyword>
<dbReference type="EMBL" id="CP000263">
    <property type="protein sequence ID" value="ABJ90743.1"/>
    <property type="molecule type" value="Genomic_DNA"/>
</dbReference>
<evidence type="ECO:0000259" key="10">
    <source>
        <dbReference type="Pfam" id="PF17946"/>
    </source>
</evidence>
<keyword evidence="8" id="KW-0238">DNA-binding</keyword>
<dbReference type="PANTHER" id="PTHR30591">
    <property type="entry name" value="RECBCD ENZYME SUBUNIT RECC"/>
    <property type="match status" value="1"/>
</dbReference>
<reference evidence="11 12" key="1">
    <citation type="journal article" date="2006" name="Science">
        <title>A small microbial genome: the end of a long symbiotic relationship?</title>
        <authorList>
            <person name="Perez-Brocal V."/>
            <person name="Gil R."/>
            <person name="Ramos S."/>
            <person name="Lamelas A."/>
            <person name="Postigo M."/>
            <person name="Michelena J.M."/>
            <person name="Silva F.J."/>
            <person name="Moya A."/>
            <person name="Latorre A."/>
        </authorList>
    </citation>
    <scope>NUCLEOTIDE SEQUENCE [LARGE SCALE GENOMIC DNA]</scope>
    <source>
        <strain evidence="12">Cc</strain>
    </source>
</reference>
<dbReference type="InterPro" id="IPR013986">
    <property type="entry name" value="DExx_box_DNA_helicase_dom_sf"/>
</dbReference>
<keyword evidence="5" id="KW-0347">Helicase</keyword>
<evidence type="ECO:0000256" key="6">
    <source>
        <dbReference type="ARBA" id="ARBA00022839"/>
    </source>
</evidence>
<dbReference type="InterPro" id="IPR011335">
    <property type="entry name" value="Restrct_endonuc-II-like"/>
</dbReference>
<dbReference type="GO" id="GO:0009338">
    <property type="term" value="C:exodeoxyribonuclease V complex"/>
    <property type="evidence" value="ECO:0007669"/>
    <property type="project" value="InterPro"/>
</dbReference>
<dbReference type="PIRSF" id="PIRSF000980">
    <property type="entry name" value="RecC"/>
    <property type="match status" value="1"/>
</dbReference>
<name>Q057F6_BUCCC</name>
<dbReference type="GO" id="GO:0006310">
    <property type="term" value="P:DNA recombination"/>
    <property type="evidence" value="ECO:0007669"/>
    <property type="project" value="TreeGrafter"/>
</dbReference>
<evidence type="ECO:0000256" key="7">
    <source>
        <dbReference type="ARBA" id="ARBA00022840"/>
    </source>
</evidence>
<dbReference type="eggNOG" id="COG1330">
    <property type="taxonomic scope" value="Bacteria"/>
</dbReference>
<dbReference type="InterPro" id="IPR041500">
    <property type="entry name" value="RecC_C"/>
</dbReference>
<dbReference type="InterPro" id="IPR006697">
    <property type="entry name" value="RecC"/>
</dbReference>
<dbReference type="KEGG" id="bcc:BCc_281"/>
<dbReference type="GO" id="GO:0005524">
    <property type="term" value="F:ATP binding"/>
    <property type="evidence" value="ECO:0007669"/>
    <property type="project" value="UniProtKB-KW"/>
</dbReference>
<evidence type="ECO:0000256" key="2">
    <source>
        <dbReference type="ARBA" id="ARBA00022741"/>
    </source>
</evidence>
<dbReference type="OrthoDB" id="9762834at2"/>
<dbReference type="Gene3D" id="3.40.50.300">
    <property type="entry name" value="P-loop containing nucleotide triphosphate hydrolases"/>
    <property type="match status" value="2"/>
</dbReference>
<protein>
    <submittedName>
        <fullName evidence="11">Exodeoxyribonuclease V, g chain</fullName>
        <ecNumber evidence="11">3.1.11.5</ecNumber>
    </submittedName>
</protein>
<evidence type="ECO:0000256" key="9">
    <source>
        <dbReference type="ARBA" id="ARBA00023204"/>
    </source>
</evidence>
<dbReference type="InterPro" id="IPR027417">
    <property type="entry name" value="P-loop_NTPase"/>
</dbReference>
<dbReference type="GO" id="GO:0003677">
    <property type="term" value="F:DNA binding"/>
    <property type="evidence" value="ECO:0007669"/>
    <property type="project" value="UniProtKB-KW"/>
</dbReference>
<dbReference type="Gene3D" id="1.10.10.160">
    <property type="match status" value="1"/>
</dbReference>
<keyword evidence="3" id="KW-0227">DNA damage</keyword>
<sequence length="1042" mass="127349">MLKIYQSNKINFLLKKICKKIYIKKKKKILINEIFLIENKYVQKWLELYIANKKKINFNIKFILLFRFLNNFFKKNNIKKNKKLIIFEKKYLQWIIILIIYNTYDCSFLKKYGIQYKNFEFCSHIANIFIQYIYFQPHLIYEWENNKKSKKKEKKTYQWQKKLWNLIIKKIKMLKCNNFTEIISNFIKKIEKKKKLKKIPKKIFILSNQNINILMYFILFSIKHITKIYLFEFNPLDRKKNKTKKIINYFQKKFQYIKNPIKENIKIKKKYFFYKNNKKKILSYLKNDILKKKIYKINSKKKININDNSISINQCKSYIHEVQIVNNYIHKTLETNKKIKLDDILITASNIDIYIPYIQKIFNFSQNKNLLIKKTGKEEEKKKEILLTIKDLLNIKNNYFKPFWILSLLNIKILRKKFSIKNRDIKTLGKLISHLNIAFGFNKKHYKEFSIPDLKTYSWEYAIKRITSGFIFNNKNTIYNNIYTYNISNDKKNILLGNFINFIKQLNKLRKKIYKKKKIEKWINIISIIIKNFFYIEKKDKKFFFLLKNIWKKNIFYGIKINFLKKISIEFFINEFFKNHSLLYKKNQFLSGNIKLINLNKINLIPFKVICILGCTQEKISLFNNQDILNLIEKKNKNNENIFLKTIFLTKKYLFLSYIKNNYIQNKYYPSKFILDIIFYIKNNFYYFKKKEKKKIQKKNFLNKIYKKNKNNIINSLFSKEKKKIIKTKKNQKKYKKINITIQKKIKIKKLINFWKNPIEYFFKNTLKVNIKNYEENMFIEDEYFSIKPLNKYKINSLILKNMLLNKKTDYHIKEFQLKNKLPQEKIAKILWYEKIKKINILSNQIKKIRKFPKNIHIYYKFKKYYLSGKIKEVNKLNLIQWNVNKIKFKDIITTWIQHIIYCAFEKPKKSILLSTNNKKIEFLSIKKKIAKKYLKKYIQGFIDGHKKPILILNSGIHWLHTIFLKKENVLKINKYNLNLAKKNFLKIWNGSNFFLGEKKNIFIKKIIPILNKNLIKKICNSCKYWILPIFKNTNIKKYHLQ</sequence>
<dbReference type="Gene3D" id="3.40.50.10930">
    <property type="match status" value="1"/>
</dbReference>
<dbReference type="RefSeq" id="WP_011672662.1">
    <property type="nucleotide sequence ID" value="NC_008513.1"/>
</dbReference>
<dbReference type="PANTHER" id="PTHR30591:SF1">
    <property type="entry name" value="RECBCD ENZYME SUBUNIT RECC"/>
    <property type="match status" value="1"/>
</dbReference>
<evidence type="ECO:0000256" key="8">
    <source>
        <dbReference type="ARBA" id="ARBA00023125"/>
    </source>
</evidence>
<dbReference type="AlphaFoldDB" id="Q057F6"/>
<dbReference type="EC" id="3.1.11.5" evidence="11"/>
<evidence type="ECO:0000256" key="5">
    <source>
        <dbReference type="ARBA" id="ARBA00022806"/>
    </source>
</evidence>
<keyword evidence="4 11" id="KW-0378">Hydrolase</keyword>
<evidence type="ECO:0000256" key="1">
    <source>
        <dbReference type="ARBA" id="ARBA00022722"/>
    </source>
</evidence>
<dbReference type="STRING" id="372461.BCc_281"/>